<dbReference type="InterPro" id="IPR045865">
    <property type="entry name" value="ACT-like_dom_sf"/>
</dbReference>
<keyword evidence="4" id="KW-0057">Aromatic amino acid biosynthesis</keyword>
<dbReference type="HOGENOM" id="CLU_035008_4_2_6"/>
<keyword evidence="6 11" id="KW-0456">Lyase</keyword>
<dbReference type="InterPro" id="IPR008242">
    <property type="entry name" value="Chor_mutase/pphenate_deHydtase"/>
</dbReference>
<dbReference type="InterPro" id="IPR018528">
    <property type="entry name" value="Preph_deHydtase_CS"/>
</dbReference>
<dbReference type="Gene3D" id="3.40.190.10">
    <property type="entry name" value="Periplasmic binding protein-like II"/>
    <property type="match status" value="2"/>
</dbReference>
<evidence type="ECO:0000256" key="5">
    <source>
        <dbReference type="ARBA" id="ARBA00023222"/>
    </source>
</evidence>
<feature type="domain" description="Prephenate dehydratase" evidence="9">
    <location>
        <begin position="10"/>
        <end position="185"/>
    </location>
</feature>
<comment type="caution">
    <text evidence="11">The sequence shown here is derived from an EMBL/GenBank/DDBJ whole genome shotgun (WGS) entry which is preliminary data.</text>
</comment>
<evidence type="ECO:0000256" key="1">
    <source>
        <dbReference type="ARBA" id="ARBA00004741"/>
    </source>
</evidence>
<evidence type="ECO:0000313" key="11">
    <source>
        <dbReference type="EMBL" id="ENO15732.1"/>
    </source>
</evidence>
<dbReference type="PROSITE" id="PS00857">
    <property type="entry name" value="PREPHENATE_DEHYDR_1"/>
    <property type="match status" value="1"/>
</dbReference>
<dbReference type="eggNOG" id="COG0077">
    <property type="taxonomic scope" value="Bacteria"/>
</dbReference>
<dbReference type="GO" id="GO:0009094">
    <property type="term" value="P:L-phenylalanine biosynthetic process"/>
    <property type="evidence" value="ECO:0007669"/>
    <property type="project" value="UniProtKB-UniPathway"/>
</dbReference>
<feature type="site" description="Essential for prephenate dehydratase activity" evidence="8">
    <location>
        <position position="178"/>
    </location>
</feature>
<dbReference type="Proteomes" id="UP000013165">
    <property type="component" value="Unassembled WGS sequence"/>
</dbReference>
<dbReference type="GO" id="GO:0004664">
    <property type="term" value="F:prephenate dehydratase activity"/>
    <property type="evidence" value="ECO:0007669"/>
    <property type="project" value="UniProtKB-EC"/>
</dbReference>
<keyword evidence="5" id="KW-0584">Phenylalanine biosynthesis</keyword>
<dbReference type="InterPro" id="IPR001086">
    <property type="entry name" value="Preph_deHydtase"/>
</dbReference>
<keyword evidence="12" id="KW-1185">Reference proteome</keyword>
<dbReference type="NCBIfam" id="NF008866">
    <property type="entry name" value="PRK11899.1"/>
    <property type="match status" value="1"/>
</dbReference>
<evidence type="ECO:0000259" key="10">
    <source>
        <dbReference type="PROSITE" id="PS51671"/>
    </source>
</evidence>
<dbReference type="Gene3D" id="3.30.70.260">
    <property type="match status" value="1"/>
</dbReference>
<evidence type="ECO:0000256" key="7">
    <source>
        <dbReference type="ARBA" id="ARBA00047848"/>
    </source>
</evidence>
<accession>N6WXG2</accession>
<evidence type="ECO:0000256" key="3">
    <source>
        <dbReference type="ARBA" id="ARBA00022605"/>
    </source>
</evidence>
<dbReference type="RefSeq" id="WP_004580023.1">
    <property type="nucleotide sequence ID" value="NZ_AP028878.1"/>
</dbReference>
<dbReference type="EMBL" id="APLQ01000011">
    <property type="protein sequence ID" value="ENO15732.1"/>
    <property type="molecule type" value="Genomic_DNA"/>
</dbReference>
<evidence type="ECO:0000313" key="12">
    <source>
        <dbReference type="Proteomes" id="UP000013165"/>
    </source>
</evidence>
<comment type="catalytic activity">
    <reaction evidence="7">
        <text>prephenate + H(+) = 3-phenylpyruvate + CO2 + H2O</text>
        <dbReference type="Rhea" id="RHEA:21648"/>
        <dbReference type="ChEBI" id="CHEBI:15377"/>
        <dbReference type="ChEBI" id="CHEBI:15378"/>
        <dbReference type="ChEBI" id="CHEBI:16526"/>
        <dbReference type="ChEBI" id="CHEBI:18005"/>
        <dbReference type="ChEBI" id="CHEBI:29934"/>
        <dbReference type="EC" id="4.2.1.51"/>
    </reaction>
</comment>
<evidence type="ECO:0000256" key="2">
    <source>
        <dbReference type="ARBA" id="ARBA00013147"/>
    </source>
</evidence>
<reference evidence="11 12" key="1">
    <citation type="journal article" date="2013" name="Genome Announc.">
        <title>Genome Sequence of the Polycyclic Aromatic Hydrocarbon-Degrading Bacterium Strain Marinobacter nanhaiticus D15-8WT.</title>
        <authorList>
            <person name="Cui Z."/>
            <person name="Gao W."/>
            <person name="Li Q."/>
            <person name="Xu G."/>
            <person name="Zheng L."/>
        </authorList>
    </citation>
    <scope>NUCLEOTIDE SEQUENCE [LARGE SCALE GENOMIC DNA]</scope>
    <source>
        <strain evidence="11 12">D15-8W</strain>
    </source>
</reference>
<evidence type="ECO:0000259" key="9">
    <source>
        <dbReference type="PROSITE" id="PS51171"/>
    </source>
</evidence>
<dbReference type="OrthoDB" id="9802281at2"/>
<dbReference type="GO" id="GO:0005737">
    <property type="term" value="C:cytoplasm"/>
    <property type="evidence" value="ECO:0007669"/>
    <property type="project" value="TreeGrafter"/>
</dbReference>
<dbReference type="CDD" id="cd13631">
    <property type="entry name" value="PBP2_Ct-PDT_like"/>
    <property type="match status" value="1"/>
</dbReference>
<dbReference type="PANTHER" id="PTHR21022:SF19">
    <property type="entry name" value="PREPHENATE DEHYDRATASE-RELATED"/>
    <property type="match status" value="1"/>
</dbReference>
<keyword evidence="3" id="KW-0028">Amino-acid biosynthesis</keyword>
<comment type="pathway">
    <text evidence="1">Amino-acid biosynthesis; L-phenylalanine biosynthesis; phenylpyruvate from prephenate: step 1/1.</text>
</comment>
<dbReference type="AlphaFoldDB" id="N6WXG2"/>
<feature type="domain" description="ACT" evidence="10">
    <location>
        <begin position="201"/>
        <end position="278"/>
    </location>
</feature>
<dbReference type="Pfam" id="PF00800">
    <property type="entry name" value="PDT"/>
    <property type="match status" value="1"/>
</dbReference>
<dbReference type="PROSITE" id="PS51671">
    <property type="entry name" value="ACT"/>
    <property type="match status" value="1"/>
</dbReference>
<gene>
    <name evidence="11" type="ORF">J057_10286</name>
</gene>
<name>N6WXG2_9GAMM</name>
<dbReference type="InterPro" id="IPR002912">
    <property type="entry name" value="ACT_dom"/>
</dbReference>
<evidence type="ECO:0000256" key="8">
    <source>
        <dbReference type="PIRSR" id="PIRSR001500-2"/>
    </source>
</evidence>
<dbReference type="PIRSF" id="PIRSF001500">
    <property type="entry name" value="Chor_mut_pdt_Ppr"/>
    <property type="match status" value="1"/>
</dbReference>
<protein>
    <recommendedName>
        <fullName evidence="2">prephenate dehydratase</fullName>
        <ecNumber evidence="2">4.2.1.51</ecNumber>
    </recommendedName>
</protein>
<evidence type="ECO:0000256" key="6">
    <source>
        <dbReference type="ARBA" id="ARBA00023239"/>
    </source>
</evidence>
<dbReference type="PANTHER" id="PTHR21022">
    <property type="entry name" value="PREPHENATE DEHYDRATASE P PROTEIN"/>
    <property type="match status" value="1"/>
</dbReference>
<dbReference type="EC" id="4.2.1.51" evidence="2"/>
<dbReference type="CDD" id="cd04905">
    <property type="entry name" value="ACT_CM-PDT"/>
    <property type="match status" value="1"/>
</dbReference>
<sequence length="290" mass="31767">MSHSLPADAAIAFQGHRGAYSHLACQKVFPDHAVQPCTSFIDAMRAVENGMAARAMIPLENSTAGRVEEIYRLIPELKLHLVGEHFEPVDHCLMARPGTRIDDLKTVASHPQALAQCARHIESLGLNAEAMLDTAGAALAVSEGTDPTRGAIASRLAAELYGLEILDDQFQDVKGNTTRFIILSGTEILPEFRADQAYITSIVFRVRNIPAALYKALGGFATNGVNMVKLESYILGSSLSASQFHVDIEGHVDQRPLQLALEELQFFAEDLRILGTYEAHPFRASRQFRD</sequence>
<organism evidence="11 12">
    <name type="scientific">Marinobacter nanhaiticus D15-8W</name>
    <dbReference type="NCBI Taxonomy" id="626887"/>
    <lineage>
        <taxon>Bacteria</taxon>
        <taxon>Pseudomonadati</taxon>
        <taxon>Pseudomonadota</taxon>
        <taxon>Gammaproteobacteria</taxon>
        <taxon>Pseudomonadales</taxon>
        <taxon>Marinobacteraceae</taxon>
        <taxon>Marinobacter</taxon>
    </lineage>
</organism>
<dbReference type="SUPFAM" id="SSF55021">
    <property type="entry name" value="ACT-like"/>
    <property type="match status" value="1"/>
</dbReference>
<dbReference type="PATRIC" id="fig|626887.3.peg.2062"/>
<dbReference type="PROSITE" id="PS51171">
    <property type="entry name" value="PREPHENATE_DEHYDR_3"/>
    <property type="match status" value="1"/>
</dbReference>
<dbReference type="UniPathway" id="UPA00121">
    <property type="reaction ID" value="UER00345"/>
</dbReference>
<dbReference type="SUPFAM" id="SSF53850">
    <property type="entry name" value="Periplasmic binding protein-like II"/>
    <property type="match status" value="1"/>
</dbReference>
<dbReference type="STRING" id="626887.J057_10286"/>
<evidence type="ECO:0000256" key="4">
    <source>
        <dbReference type="ARBA" id="ARBA00023141"/>
    </source>
</evidence>
<proteinExistence type="predicted"/>